<dbReference type="EMBL" id="GGEC01082813">
    <property type="protein sequence ID" value="MBX63297.1"/>
    <property type="molecule type" value="Transcribed_RNA"/>
</dbReference>
<reference evidence="3" key="1">
    <citation type="submission" date="2018-02" db="EMBL/GenBank/DDBJ databases">
        <title>Rhizophora mucronata_Transcriptome.</title>
        <authorList>
            <person name="Meera S.P."/>
            <person name="Sreeshan A."/>
            <person name="Augustine A."/>
        </authorList>
    </citation>
    <scope>NUCLEOTIDE SEQUENCE</scope>
    <source>
        <tissue evidence="3">Leaf</tissue>
    </source>
</reference>
<evidence type="ECO:0000259" key="2">
    <source>
        <dbReference type="PROSITE" id="PS50095"/>
    </source>
</evidence>
<protein>
    <recommendedName>
        <fullName evidence="2">PLAT domain-containing protein</fullName>
    </recommendedName>
</protein>
<dbReference type="AlphaFoldDB" id="A0A2P2Q8K4"/>
<accession>A0A2P2Q8K4</accession>
<proteinExistence type="predicted"/>
<comment type="caution">
    <text evidence="1">Lacks conserved residue(s) required for the propagation of feature annotation.</text>
</comment>
<evidence type="ECO:0000313" key="3">
    <source>
        <dbReference type="EMBL" id="MBX63297.1"/>
    </source>
</evidence>
<name>A0A2P2Q8K4_RHIMU</name>
<evidence type="ECO:0000256" key="1">
    <source>
        <dbReference type="PROSITE-ProRule" id="PRU00152"/>
    </source>
</evidence>
<dbReference type="PROSITE" id="PS50095">
    <property type="entry name" value="PLAT"/>
    <property type="match status" value="1"/>
</dbReference>
<sequence>MKIQNNTRMINFPCNNWA</sequence>
<feature type="domain" description="PLAT" evidence="2">
    <location>
        <begin position="1"/>
        <end position="18"/>
    </location>
</feature>
<dbReference type="InterPro" id="IPR001024">
    <property type="entry name" value="PLAT/LH2_dom"/>
</dbReference>
<organism evidence="3">
    <name type="scientific">Rhizophora mucronata</name>
    <name type="common">Asiatic mangrove</name>
    <dbReference type="NCBI Taxonomy" id="61149"/>
    <lineage>
        <taxon>Eukaryota</taxon>
        <taxon>Viridiplantae</taxon>
        <taxon>Streptophyta</taxon>
        <taxon>Embryophyta</taxon>
        <taxon>Tracheophyta</taxon>
        <taxon>Spermatophyta</taxon>
        <taxon>Magnoliopsida</taxon>
        <taxon>eudicotyledons</taxon>
        <taxon>Gunneridae</taxon>
        <taxon>Pentapetalae</taxon>
        <taxon>rosids</taxon>
        <taxon>fabids</taxon>
        <taxon>Malpighiales</taxon>
        <taxon>Rhizophoraceae</taxon>
        <taxon>Rhizophora</taxon>
    </lineage>
</organism>